<dbReference type="EMBL" id="JAEVLS010000002">
    <property type="protein sequence ID" value="MBM0104978.1"/>
    <property type="molecule type" value="Genomic_DNA"/>
</dbReference>
<keyword evidence="2" id="KW-1185">Reference proteome</keyword>
<dbReference type="PANTHER" id="PTHR24104:SF25">
    <property type="entry name" value="PROTEIN LIN-41"/>
    <property type="match status" value="1"/>
</dbReference>
<evidence type="ECO:0000313" key="1">
    <source>
        <dbReference type="EMBL" id="MBM0104978.1"/>
    </source>
</evidence>
<accession>A0ABS1WVJ6</accession>
<dbReference type="RefSeq" id="WP_203167046.1">
    <property type="nucleotide sequence ID" value="NZ_JAEVLS010000002.1"/>
</dbReference>
<dbReference type="InterPro" id="IPR050952">
    <property type="entry name" value="TRIM-NHL_E3_ligases"/>
</dbReference>
<organism evidence="1 2">
    <name type="scientific">Steroidobacter gossypii</name>
    <dbReference type="NCBI Taxonomy" id="2805490"/>
    <lineage>
        <taxon>Bacteria</taxon>
        <taxon>Pseudomonadati</taxon>
        <taxon>Pseudomonadota</taxon>
        <taxon>Gammaproteobacteria</taxon>
        <taxon>Steroidobacterales</taxon>
        <taxon>Steroidobacteraceae</taxon>
        <taxon>Steroidobacter</taxon>
    </lineage>
</organism>
<dbReference type="Proteomes" id="UP000661077">
    <property type="component" value="Unassembled WGS sequence"/>
</dbReference>
<reference evidence="1 2" key="1">
    <citation type="journal article" date="2021" name="Int. J. Syst. Evol. Microbiol.">
        <title>Steroidobacter gossypii sp. nov., isolated from soil of cotton cropping field.</title>
        <authorList>
            <person name="Huang R."/>
            <person name="Yang S."/>
            <person name="Zhen C."/>
            <person name="Liu W."/>
        </authorList>
    </citation>
    <scope>NUCLEOTIDE SEQUENCE [LARGE SCALE GENOMIC DNA]</scope>
    <source>
        <strain evidence="1 2">S1-65</strain>
    </source>
</reference>
<gene>
    <name evidence="1" type="ORF">JM946_09465</name>
</gene>
<dbReference type="InterPro" id="IPR011042">
    <property type="entry name" value="6-blade_b-propeller_TolB-like"/>
</dbReference>
<dbReference type="Gene3D" id="2.120.10.30">
    <property type="entry name" value="TolB, C-terminal domain"/>
    <property type="match status" value="1"/>
</dbReference>
<comment type="caution">
    <text evidence="1">The sequence shown here is derived from an EMBL/GenBank/DDBJ whole genome shotgun (WGS) entry which is preliminary data.</text>
</comment>
<name>A0ABS1WVJ6_9GAMM</name>
<dbReference type="SUPFAM" id="SSF63825">
    <property type="entry name" value="YWTD domain"/>
    <property type="match status" value="1"/>
</dbReference>
<evidence type="ECO:0008006" key="3">
    <source>
        <dbReference type="Google" id="ProtNLM"/>
    </source>
</evidence>
<protein>
    <recommendedName>
        <fullName evidence="3">NHL repeat-containing protein</fullName>
    </recommendedName>
</protein>
<dbReference type="PANTHER" id="PTHR24104">
    <property type="entry name" value="E3 UBIQUITIN-PROTEIN LIGASE NHLRC1-RELATED"/>
    <property type="match status" value="1"/>
</dbReference>
<evidence type="ECO:0000313" key="2">
    <source>
        <dbReference type="Proteomes" id="UP000661077"/>
    </source>
</evidence>
<sequence>MRSEGRNGRGDAHAASVNVPTGIASDRGVLAVADAWNHRVLLWHELPRQANQPADVVLGQEDFSSALANRGLPIPRADTLNWCYGVAIVDGRLWVADTGNRRVLMWQQIPTRNGAPADLVLGQRDFTGRDLHMRWPHAIAGVGNRLFITDAGASRVMVYSRFDRNDAPYDFVLGQRDFDSVEHNHSSYYPTATSMNMPYGVAVQDKHLVVADTANSRLLGFELSNLAMGAPADYLSGQRGFTEKGENRWESPSRDTVCWPYAVAACGQTIVVADSGNNRVLFWGAR</sequence>
<proteinExistence type="predicted"/>